<dbReference type="CDD" id="cd01749">
    <property type="entry name" value="GATase1_PB"/>
    <property type="match status" value="1"/>
</dbReference>
<comment type="catalytic activity">
    <reaction evidence="7 10">
        <text>L-glutamine + H2O = L-glutamate + NH4(+)</text>
        <dbReference type="Rhea" id="RHEA:15889"/>
        <dbReference type="ChEBI" id="CHEBI:15377"/>
        <dbReference type="ChEBI" id="CHEBI:28938"/>
        <dbReference type="ChEBI" id="CHEBI:29985"/>
        <dbReference type="ChEBI" id="CHEBI:58359"/>
        <dbReference type="EC" id="3.5.1.2"/>
    </reaction>
</comment>
<evidence type="ECO:0000256" key="3">
    <source>
        <dbReference type="ARBA" id="ARBA00022898"/>
    </source>
</evidence>
<protein>
    <recommendedName>
        <fullName evidence="10">Pyridoxal 5'-phosphate synthase subunit PdxT</fullName>
        <ecNumber evidence="10">4.3.3.6</ecNumber>
    </recommendedName>
    <alternativeName>
        <fullName evidence="10">Pdx2</fullName>
    </alternativeName>
    <alternativeName>
        <fullName evidence="10">Pyridoxal 5'-phosphate synthase glutaminase subunit</fullName>
        <ecNumber evidence="10">3.5.1.2</ecNumber>
    </alternativeName>
</protein>
<dbReference type="InterPro" id="IPR029062">
    <property type="entry name" value="Class_I_gatase-like"/>
</dbReference>
<comment type="subunit">
    <text evidence="9 10">In the presence of PdxS, forms a dodecamer of heterodimers. Only shows activity in the heterodimer.</text>
</comment>
<dbReference type="HAMAP" id="MF_01615">
    <property type="entry name" value="PdxT"/>
    <property type="match status" value="1"/>
</dbReference>
<keyword evidence="3 10" id="KW-0663">Pyridoxal phosphate</keyword>
<name>A0A7G1G147_9BACT</name>
<evidence type="ECO:0000256" key="11">
    <source>
        <dbReference type="PIRSR" id="PIRSR005639-1"/>
    </source>
</evidence>
<dbReference type="FunCoup" id="A0A7G1G147">
    <property type="interactions" value="166"/>
</dbReference>
<dbReference type="GO" id="GO:0005829">
    <property type="term" value="C:cytosol"/>
    <property type="evidence" value="ECO:0007669"/>
    <property type="project" value="TreeGrafter"/>
</dbReference>
<dbReference type="SUPFAM" id="SSF52317">
    <property type="entry name" value="Class I glutamine amidotransferase-like"/>
    <property type="match status" value="1"/>
</dbReference>
<dbReference type="GO" id="GO:0042823">
    <property type="term" value="P:pyridoxal phosphate biosynthetic process"/>
    <property type="evidence" value="ECO:0007669"/>
    <property type="project" value="UniProtKB-UniRule"/>
</dbReference>
<keyword evidence="2 10" id="KW-0378">Hydrolase</keyword>
<dbReference type="GO" id="GO:1903600">
    <property type="term" value="C:glutaminase complex"/>
    <property type="evidence" value="ECO:0007669"/>
    <property type="project" value="TreeGrafter"/>
</dbReference>
<evidence type="ECO:0000256" key="10">
    <source>
        <dbReference type="HAMAP-Rule" id="MF_01615"/>
    </source>
</evidence>
<gene>
    <name evidence="10 13" type="primary">pdxT</name>
    <name evidence="13" type="ORF">OSSY52_01020</name>
</gene>
<evidence type="ECO:0000256" key="6">
    <source>
        <dbReference type="ARBA" id="ARBA00047992"/>
    </source>
</evidence>
<dbReference type="EC" id="4.3.3.6" evidence="10"/>
<feature type="active site" description="Nucleophile" evidence="10 11">
    <location>
        <position position="77"/>
    </location>
</feature>
<dbReference type="EC" id="3.5.1.2" evidence="10"/>
<evidence type="ECO:0000256" key="12">
    <source>
        <dbReference type="PIRSR" id="PIRSR005639-2"/>
    </source>
</evidence>
<evidence type="ECO:0000313" key="13">
    <source>
        <dbReference type="EMBL" id="BBE29961.1"/>
    </source>
</evidence>
<feature type="binding site" evidence="10 12">
    <location>
        <begin position="48"/>
        <end position="50"/>
    </location>
    <ligand>
        <name>L-glutamine</name>
        <dbReference type="ChEBI" id="CHEBI:58359"/>
    </ligand>
</feature>
<dbReference type="Gene3D" id="3.40.50.880">
    <property type="match status" value="1"/>
</dbReference>
<feature type="active site" description="Charge relay system" evidence="10 11">
    <location>
        <position position="169"/>
    </location>
</feature>
<dbReference type="AlphaFoldDB" id="A0A7G1G147"/>
<dbReference type="GO" id="GO:0008614">
    <property type="term" value="P:pyridoxine metabolic process"/>
    <property type="evidence" value="ECO:0007669"/>
    <property type="project" value="TreeGrafter"/>
</dbReference>
<feature type="active site" description="Charge relay system" evidence="10 11">
    <location>
        <position position="171"/>
    </location>
</feature>
<dbReference type="PROSITE" id="PS51130">
    <property type="entry name" value="PDXT_SNO_2"/>
    <property type="match status" value="1"/>
</dbReference>
<keyword evidence="5 10" id="KW-0456">Lyase</keyword>
<keyword evidence="4 10" id="KW-0315">Glutamine amidotransferase</keyword>
<evidence type="ECO:0000256" key="2">
    <source>
        <dbReference type="ARBA" id="ARBA00022801"/>
    </source>
</evidence>
<feature type="binding site" evidence="10 12">
    <location>
        <position position="105"/>
    </location>
    <ligand>
        <name>L-glutamine</name>
        <dbReference type="ChEBI" id="CHEBI:58359"/>
    </ligand>
</feature>
<evidence type="ECO:0000256" key="9">
    <source>
        <dbReference type="ARBA" id="ARBA00064749"/>
    </source>
</evidence>
<accession>A0A7G1G147</accession>
<dbReference type="GO" id="GO:0004359">
    <property type="term" value="F:glutaminase activity"/>
    <property type="evidence" value="ECO:0007669"/>
    <property type="project" value="UniProtKB-UniRule"/>
</dbReference>
<evidence type="ECO:0000256" key="5">
    <source>
        <dbReference type="ARBA" id="ARBA00023239"/>
    </source>
</evidence>
<dbReference type="UniPathway" id="UPA00245"/>
<dbReference type="InterPro" id="IPR021196">
    <property type="entry name" value="PdxT/SNO_CS"/>
</dbReference>
<comment type="pathway">
    <text evidence="10">Cofactor biosynthesis; pyridoxal 5'-phosphate biosynthesis.</text>
</comment>
<dbReference type="GO" id="GO:0036381">
    <property type="term" value="F:pyridoxal 5'-phosphate synthase (glutamine hydrolysing) activity"/>
    <property type="evidence" value="ECO:0007669"/>
    <property type="project" value="UniProtKB-UniRule"/>
</dbReference>
<dbReference type="InParanoid" id="A0A7G1G147"/>
<proteinExistence type="inferred from homology"/>
<evidence type="ECO:0000313" key="14">
    <source>
        <dbReference type="Proteomes" id="UP000516361"/>
    </source>
</evidence>
<dbReference type="PANTHER" id="PTHR31559:SF0">
    <property type="entry name" value="PYRIDOXAL 5'-PHOSPHATE SYNTHASE SUBUNIT SNO1-RELATED"/>
    <property type="match status" value="1"/>
</dbReference>
<feature type="binding site" evidence="10 12">
    <location>
        <begin position="133"/>
        <end position="134"/>
    </location>
    <ligand>
        <name>L-glutamine</name>
        <dbReference type="ChEBI" id="CHEBI:58359"/>
    </ligand>
</feature>
<evidence type="ECO:0000256" key="8">
    <source>
        <dbReference type="ARBA" id="ARBA00054599"/>
    </source>
</evidence>
<evidence type="ECO:0000256" key="4">
    <source>
        <dbReference type="ARBA" id="ARBA00022962"/>
    </source>
</evidence>
<dbReference type="InterPro" id="IPR002161">
    <property type="entry name" value="PdxT/SNO"/>
</dbReference>
<dbReference type="PANTHER" id="PTHR31559">
    <property type="entry name" value="PYRIDOXAL 5'-PHOSPHATE SYNTHASE SUBUNIT SNO"/>
    <property type="match status" value="1"/>
</dbReference>
<evidence type="ECO:0000256" key="1">
    <source>
        <dbReference type="ARBA" id="ARBA00008345"/>
    </source>
</evidence>
<dbReference type="FunFam" id="3.40.50.880:FF:000010">
    <property type="entry name" value="uncharacterized protein LOC100176842 isoform X2"/>
    <property type="match status" value="1"/>
</dbReference>
<sequence>MKKVGVLDLQGGVEEHINLLDKIDNVESIRIKKAEQIDSIDALILPGGESTTMSKLIKKYNLSEKIKNFKGPIWGTCAGLILLSKKIENDEKTETLKLLDITVKRNAFGSQLNSFIKKEKISVLQYPFEMVFIRAPIISKTNNNVEIIAKTNDKIVGIKQGNIIGTSFHPELTNDKSFHEYFLSLIK</sequence>
<dbReference type="PROSITE" id="PS01236">
    <property type="entry name" value="PDXT_SNO_1"/>
    <property type="match status" value="1"/>
</dbReference>
<organism evidence="13 14">
    <name type="scientific">Tepiditoga spiralis</name>
    <dbReference type="NCBI Taxonomy" id="2108365"/>
    <lineage>
        <taxon>Bacteria</taxon>
        <taxon>Thermotogati</taxon>
        <taxon>Thermotogota</taxon>
        <taxon>Thermotogae</taxon>
        <taxon>Petrotogales</taxon>
        <taxon>Petrotogaceae</taxon>
        <taxon>Tepiditoga</taxon>
    </lineage>
</organism>
<reference evidence="13 14" key="1">
    <citation type="submission" date="2018-06" db="EMBL/GenBank/DDBJ databases">
        <title>Genome sequencing of Oceanotoga sp. sy52.</title>
        <authorList>
            <person name="Mori K."/>
        </authorList>
    </citation>
    <scope>NUCLEOTIDE SEQUENCE [LARGE SCALE GENOMIC DNA]</scope>
    <source>
        <strain evidence="14">sy52</strain>
    </source>
</reference>
<dbReference type="Pfam" id="PF01174">
    <property type="entry name" value="SNO"/>
    <property type="match status" value="1"/>
</dbReference>
<dbReference type="KEGG" id="ocy:OSSY52_01020"/>
<evidence type="ECO:0000256" key="7">
    <source>
        <dbReference type="ARBA" id="ARBA00049534"/>
    </source>
</evidence>
<comment type="similarity">
    <text evidence="1 10">Belongs to the glutaminase PdxT/SNO family.</text>
</comment>
<dbReference type="EMBL" id="AP018712">
    <property type="protein sequence ID" value="BBE29961.1"/>
    <property type="molecule type" value="Genomic_DNA"/>
</dbReference>
<dbReference type="PIRSF" id="PIRSF005639">
    <property type="entry name" value="Glut_amidoT_SNO"/>
    <property type="match status" value="1"/>
</dbReference>
<keyword evidence="14" id="KW-1185">Reference proteome</keyword>
<dbReference type="NCBIfam" id="TIGR03800">
    <property type="entry name" value="PLP_synth_Pdx2"/>
    <property type="match status" value="1"/>
</dbReference>
<dbReference type="Proteomes" id="UP000516361">
    <property type="component" value="Chromosome"/>
</dbReference>
<dbReference type="PROSITE" id="PS51273">
    <property type="entry name" value="GATASE_TYPE_1"/>
    <property type="match status" value="1"/>
</dbReference>
<comment type="function">
    <text evidence="8 10">Catalyzes the hydrolysis of glutamine to glutamate and ammonia as part of the biosynthesis of pyridoxal 5'-phosphate. The resulting ammonia molecule is channeled to the active site of PdxS.</text>
</comment>
<dbReference type="RefSeq" id="WP_190615103.1">
    <property type="nucleotide sequence ID" value="NZ_AP018712.1"/>
</dbReference>
<comment type="catalytic activity">
    <reaction evidence="6 10">
        <text>aldehydo-D-ribose 5-phosphate + D-glyceraldehyde 3-phosphate + L-glutamine = pyridoxal 5'-phosphate + L-glutamate + phosphate + 3 H2O + H(+)</text>
        <dbReference type="Rhea" id="RHEA:31507"/>
        <dbReference type="ChEBI" id="CHEBI:15377"/>
        <dbReference type="ChEBI" id="CHEBI:15378"/>
        <dbReference type="ChEBI" id="CHEBI:29985"/>
        <dbReference type="ChEBI" id="CHEBI:43474"/>
        <dbReference type="ChEBI" id="CHEBI:58273"/>
        <dbReference type="ChEBI" id="CHEBI:58359"/>
        <dbReference type="ChEBI" id="CHEBI:59776"/>
        <dbReference type="ChEBI" id="CHEBI:597326"/>
        <dbReference type="EC" id="4.3.3.6"/>
    </reaction>
</comment>
<dbReference type="GO" id="GO:0006543">
    <property type="term" value="P:L-glutamine catabolic process"/>
    <property type="evidence" value="ECO:0007669"/>
    <property type="project" value="UniProtKB-UniRule"/>
</dbReference>